<keyword evidence="3 10" id="KW-0732">Signal</keyword>
<keyword evidence="5 8" id="KW-0378">Hydrolase</keyword>
<dbReference type="Pfam" id="PF00082">
    <property type="entry name" value="Peptidase_S8"/>
    <property type="match status" value="1"/>
</dbReference>
<dbReference type="Gene3D" id="2.10.270.10">
    <property type="entry name" value="Cholin Binding"/>
    <property type="match status" value="2"/>
</dbReference>
<evidence type="ECO:0000256" key="9">
    <source>
        <dbReference type="SAM" id="MobiDB-lite"/>
    </source>
</evidence>
<sequence length="1317" mass="138198">MTHHSTPALALAAALALTGVSVPALAASPQPGGVLPANPTYASSKDAQSGTRVEDALLSIRQAEAGGVTLPDASSAQEAADDTPTTIIVQLEDGTAGSSTQATRDDVKARIASAVEGVVPGAQVATVREYTNAFVGFAINAPGSSLAAIQKVEGVKTAFIEGVHKPMQTGAEGSGAPVLKNASSLAMTRANEVVLKGDRQVIEVIDSGLQTDHDAFAGSMDGVDVRMSQADVQAFAGKLPHGGAGTYVNSKIPFAYDYADNDADVVPHSEKDLSHGTHVTAIAAANADVLQGTAPHAQIVVAKVASDEDGSMLDSALLAALDDALVIKPDVINLSLGDDSGMSSDADSVFAGVYEKLAAAGITVNAAGGNAFSNAYGNNSGQNKPFATDPDTGTLGEPASYKSTLAVASVDNQEALSYVSLGDRTIAYRTALNGQGEAVRGLRDVPEKTYRIVDAGAGGTDRLEQHAGTDLSGVIVLEDKGGTDSRDGSAMTEELKARNLTALSPAPAALMVADTDEADTPYQAILGSTTSMPTVTITKRDGEAIREALAAANGADVTVTVTHSGIVLASNNPTASEFSAWGVAPDLTLKPEIAAPGGDIMSAYLGNEYQRLSGTSMASPQVAGISALVRERLAGDPAFSGMSAEQKNAVVTNLLMGTAHPLIDVELSDGTYYSPRRVGAGAVDALAATTATVYPTVVGAADPSRPKADLGDGTKGWTFQVQLTNLSDAAYTYTLGGQALSEMVEEGLFLEHSQNWAGAGISLTFSGDGVAEAGDAQQITVPAMSNATVTVTVTPESEFAAFASENTPKGTFIDGAVTFTSEDGTPSLTVPYLGFYGSWGAPDVFDGKWSDDETTPVHVFRSALVNAHSSIPLGALNPLSDKQDSNLVTTINTQRLITSRAKWAGAPDRIAPMTGMLRSVPSMSVTYRNSAGESVRSYTINRVRKSLYDLETGWTKPGEFAGEEPFFDGYDQSGNELPDGAYTLTIEAATDGPSSHKHQMSYEFTLDTQAPVISNLTVSGEGDARTVSFDVTDASPVAGIDFHEDADGTWYYRKLVEDDGEILADGTHRYHFAVPVSELKAAWAQQGRTDEAPVTPYLFAWDWGVNPAKQEVRLQGDPTPAPEPTVDPTPAPEPTPDPTLAPEPTPAPAPQDGKWVSDSVGWWYRYADGSYPRNGAALIDGATYRFDASGYMRTGWVSEAGWWFYHDASGAQASGWVKDGASWYYLDPATGRMVTGWLLDGLTWYYLTPGSGAMATGWVKDGSSWYFMHSSGALTTGWLRQGSSWYYLSTDSGAMYTGGHWIGWKWYYFAENGQWNG</sequence>
<organism evidence="13 14">
    <name type="scientific">Schaalia dentiphila ATCC 17982</name>
    <dbReference type="NCBI Taxonomy" id="411466"/>
    <lineage>
        <taxon>Bacteria</taxon>
        <taxon>Bacillati</taxon>
        <taxon>Actinomycetota</taxon>
        <taxon>Actinomycetes</taxon>
        <taxon>Actinomycetales</taxon>
        <taxon>Actinomycetaceae</taxon>
        <taxon>Schaalia</taxon>
        <taxon>Schaalia dentiphila</taxon>
    </lineage>
</organism>
<evidence type="ECO:0000256" key="5">
    <source>
        <dbReference type="ARBA" id="ARBA00022801"/>
    </source>
</evidence>
<feature type="active site" description="Charge relay system" evidence="7 8">
    <location>
        <position position="616"/>
    </location>
</feature>
<dbReference type="Gene3D" id="3.50.30.30">
    <property type="match status" value="1"/>
</dbReference>
<dbReference type="InterPro" id="IPR010435">
    <property type="entry name" value="C5a/SBT2-like_Fn3"/>
</dbReference>
<evidence type="ECO:0000256" key="2">
    <source>
        <dbReference type="ARBA" id="ARBA00022670"/>
    </source>
</evidence>
<evidence type="ECO:0000259" key="12">
    <source>
        <dbReference type="Pfam" id="PF06280"/>
    </source>
</evidence>
<dbReference type="InterPro" id="IPR050131">
    <property type="entry name" value="Peptidase_S8_subtilisin-like"/>
</dbReference>
<feature type="domain" description="Peptidase S8/S53" evidence="11">
    <location>
        <begin position="198"/>
        <end position="659"/>
    </location>
</feature>
<dbReference type="CDD" id="cd07475">
    <property type="entry name" value="Peptidases_S8_C5a_Peptidase"/>
    <property type="match status" value="1"/>
</dbReference>
<dbReference type="Pfam" id="PF19127">
    <property type="entry name" value="Choline_bind_3"/>
    <property type="match status" value="1"/>
</dbReference>
<proteinExistence type="inferred from homology"/>
<dbReference type="eggNOG" id="COG1404">
    <property type="taxonomic scope" value="Bacteria"/>
</dbReference>
<dbReference type="InterPro" id="IPR015500">
    <property type="entry name" value="Peptidase_S8_subtilisin-rel"/>
</dbReference>
<feature type="region of interest" description="Disordered" evidence="9">
    <location>
        <begin position="1113"/>
        <end position="1153"/>
    </location>
</feature>
<reference evidence="13" key="2">
    <citation type="submission" date="2015-05" db="EMBL/GenBank/DDBJ databases">
        <title>Draft genome sequence of Actinomyces odontolyticus (ATCC 17982).</title>
        <authorList>
            <person name="Sudarsanam P."/>
            <person name="Ley R."/>
            <person name="Guruge J."/>
            <person name="Turnbaugh P.J."/>
            <person name="Mahowald M."/>
            <person name="Liep D."/>
            <person name="Gordon J."/>
        </authorList>
    </citation>
    <scope>NUCLEOTIDE SEQUENCE</scope>
    <source>
        <strain evidence="13">ATCC 17982</strain>
    </source>
</reference>
<dbReference type="Pfam" id="PF06280">
    <property type="entry name" value="fn3_5"/>
    <property type="match status" value="1"/>
</dbReference>
<dbReference type="GO" id="GO:0016020">
    <property type="term" value="C:membrane"/>
    <property type="evidence" value="ECO:0007669"/>
    <property type="project" value="InterPro"/>
</dbReference>
<reference evidence="13" key="1">
    <citation type="submission" date="2007-04" db="EMBL/GenBank/DDBJ databases">
        <authorList>
            <person name="Fulton L."/>
            <person name="Clifton S."/>
            <person name="Fulton B."/>
            <person name="Xu J."/>
            <person name="Minx P."/>
            <person name="Pepin K.H."/>
            <person name="Johnson M."/>
            <person name="Thiruvilangam P."/>
            <person name="Bhonagiri V."/>
            <person name="Nash W.E."/>
            <person name="Mardis E.R."/>
            <person name="Wilson R.K."/>
        </authorList>
    </citation>
    <scope>NUCLEOTIDE SEQUENCE [LARGE SCALE GENOMIC DNA]</scope>
    <source>
        <strain evidence="13">ATCC 17982</strain>
    </source>
</reference>
<protein>
    <recommendedName>
        <fullName evidence="15">Peptidase, S8/S53 family</fullName>
    </recommendedName>
</protein>
<dbReference type="Proteomes" id="UP000003553">
    <property type="component" value="Unassembled WGS sequence"/>
</dbReference>
<dbReference type="PROSITE" id="PS00138">
    <property type="entry name" value="SUBTILASE_SER"/>
    <property type="match status" value="1"/>
</dbReference>
<dbReference type="GO" id="GO:0004252">
    <property type="term" value="F:serine-type endopeptidase activity"/>
    <property type="evidence" value="ECO:0007669"/>
    <property type="project" value="UniProtKB-UniRule"/>
</dbReference>
<dbReference type="InterPro" id="IPR036852">
    <property type="entry name" value="Peptidase_S8/S53_dom_sf"/>
</dbReference>
<dbReference type="InterPro" id="IPR000209">
    <property type="entry name" value="Peptidase_S8/S53_dom"/>
</dbReference>
<dbReference type="InterPro" id="IPR034216">
    <property type="entry name" value="C5a_Peptidase"/>
</dbReference>
<comment type="caution">
    <text evidence="13">The sequence shown here is derived from an EMBL/GenBank/DDBJ whole genome shotgun (WGS) entry which is preliminary data.</text>
</comment>
<dbReference type="GO" id="GO:0006508">
    <property type="term" value="P:proteolysis"/>
    <property type="evidence" value="ECO:0007669"/>
    <property type="project" value="UniProtKB-KW"/>
</dbReference>
<dbReference type="PANTHER" id="PTHR43806:SF11">
    <property type="entry name" value="CEREVISIN-RELATED"/>
    <property type="match status" value="1"/>
</dbReference>
<feature type="chain" id="PRO_5002707275" description="Peptidase, S8/S53 family" evidence="10">
    <location>
        <begin position="27"/>
        <end position="1317"/>
    </location>
</feature>
<feature type="signal peptide" evidence="10">
    <location>
        <begin position="1"/>
        <end position="26"/>
    </location>
</feature>
<dbReference type="Pfam" id="PF01473">
    <property type="entry name" value="Choline_bind_1"/>
    <property type="match status" value="1"/>
</dbReference>
<evidence type="ECO:0000313" key="14">
    <source>
        <dbReference type="Proteomes" id="UP000003553"/>
    </source>
</evidence>
<dbReference type="SUPFAM" id="SSF69360">
    <property type="entry name" value="Cell wall binding repeat"/>
    <property type="match status" value="1"/>
</dbReference>
<dbReference type="RefSeq" id="WP_003790068.1">
    <property type="nucleotide sequence ID" value="NZ_DS264586.1"/>
</dbReference>
<feature type="compositionally biased region" description="Pro residues" evidence="9">
    <location>
        <begin position="1119"/>
        <end position="1149"/>
    </location>
</feature>
<evidence type="ECO:0000256" key="8">
    <source>
        <dbReference type="PROSITE-ProRule" id="PRU01240"/>
    </source>
</evidence>
<evidence type="ECO:0000256" key="1">
    <source>
        <dbReference type="ARBA" id="ARBA00011073"/>
    </source>
</evidence>
<evidence type="ECO:0000256" key="4">
    <source>
        <dbReference type="ARBA" id="ARBA00022737"/>
    </source>
</evidence>
<evidence type="ECO:0000256" key="10">
    <source>
        <dbReference type="SAM" id="SignalP"/>
    </source>
</evidence>
<dbReference type="Gene3D" id="2.60.40.1710">
    <property type="entry name" value="Subtilisin-like superfamily"/>
    <property type="match status" value="1"/>
</dbReference>
<evidence type="ECO:0000259" key="11">
    <source>
        <dbReference type="Pfam" id="PF00082"/>
    </source>
</evidence>
<keyword evidence="14" id="KW-1185">Reference proteome</keyword>
<dbReference type="InterPro" id="IPR023828">
    <property type="entry name" value="Peptidase_S8_Ser-AS"/>
</dbReference>
<evidence type="ECO:0000256" key="6">
    <source>
        <dbReference type="ARBA" id="ARBA00022825"/>
    </source>
</evidence>
<dbReference type="HOGENOM" id="CLU_006694_0_0_11"/>
<feature type="active site" description="Charge relay system" evidence="7 8">
    <location>
        <position position="206"/>
    </location>
</feature>
<dbReference type="InterPro" id="IPR018337">
    <property type="entry name" value="Cell_wall/Cho-bd_repeat"/>
</dbReference>
<dbReference type="Gene3D" id="3.40.50.200">
    <property type="entry name" value="Peptidase S8/S53 domain"/>
    <property type="match status" value="1"/>
</dbReference>
<dbReference type="PRINTS" id="PR00723">
    <property type="entry name" value="SUBTILISIN"/>
</dbReference>
<dbReference type="EMBL" id="AAYI02000004">
    <property type="protein sequence ID" value="EDN79664.1"/>
    <property type="molecule type" value="Genomic_DNA"/>
</dbReference>
<gene>
    <name evidence="13" type="ORF">ACTODO_00090</name>
</gene>
<dbReference type="eggNOG" id="COG5263">
    <property type="taxonomic scope" value="Bacteria"/>
</dbReference>
<evidence type="ECO:0000256" key="7">
    <source>
        <dbReference type="PIRSR" id="PIRSR615500-1"/>
    </source>
</evidence>
<evidence type="ECO:0000256" key="3">
    <source>
        <dbReference type="ARBA" id="ARBA00022729"/>
    </source>
</evidence>
<dbReference type="PANTHER" id="PTHR43806">
    <property type="entry name" value="PEPTIDASE S8"/>
    <property type="match status" value="1"/>
</dbReference>
<keyword evidence="6 8" id="KW-0720">Serine protease</keyword>
<comment type="similarity">
    <text evidence="1 8">Belongs to the peptidase S8 family.</text>
</comment>
<evidence type="ECO:0000313" key="13">
    <source>
        <dbReference type="EMBL" id="EDN79664.1"/>
    </source>
</evidence>
<feature type="active site" description="Charge relay system" evidence="7 8">
    <location>
        <position position="275"/>
    </location>
</feature>
<feature type="domain" description="C5a peptidase/Subtilisin-like protease SBT2-like Fn3-like" evidence="12">
    <location>
        <begin position="717"/>
        <end position="833"/>
    </location>
</feature>
<name>A7B8Z0_9ACTO</name>
<keyword evidence="2 8" id="KW-0645">Protease</keyword>
<evidence type="ECO:0008006" key="15">
    <source>
        <dbReference type="Google" id="ProtNLM"/>
    </source>
</evidence>
<dbReference type="SUPFAM" id="SSF52743">
    <property type="entry name" value="Subtilisin-like"/>
    <property type="match status" value="1"/>
</dbReference>
<dbReference type="PROSITE" id="PS51892">
    <property type="entry name" value="SUBTILASE"/>
    <property type="match status" value="1"/>
</dbReference>
<keyword evidence="4" id="KW-0677">Repeat</keyword>
<accession>A7B8Z0</accession>